<protein>
    <submittedName>
        <fullName evidence="2">Uncharacterized protein</fullName>
    </submittedName>
</protein>
<dbReference type="EMBL" id="KZ852039">
    <property type="protein sequence ID" value="RDH35759.1"/>
    <property type="molecule type" value="Genomic_DNA"/>
</dbReference>
<accession>A0A3F3Q9C1</accession>
<evidence type="ECO:0000313" key="3">
    <source>
        <dbReference type="Proteomes" id="UP000253729"/>
    </source>
</evidence>
<feature type="region of interest" description="Disordered" evidence="1">
    <location>
        <begin position="345"/>
        <end position="413"/>
    </location>
</feature>
<feature type="compositionally biased region" description="Low complexity" evidence="1">
    <location>
        <begin position="382"/>
        <end position="398"/>
    </location>
</feature>
<reference evidence="2 3" key="1">
    <citation type="submission" date="2018-07" db="EMBL/GenBank/DDBJ databases">
        <title>The genomes of Aspergillus section Nigri reveals drivers in fungal speciation.</title>
        <authorList>
            <consortium name="DOE Joint Genome Institute"/>
            <person name="Vesth T.C."/>
            <person name="Nybo J."/>
            <person name="Theobald S."/>
            <person name="Brandl J."/>
            <person name="Frisvad J.C."/>
            <person name="Nielsen K.F."/>
            <person name="Lyhne E.K."/>
            <person name="Kogle M.E."/>
            <person name="Kuo A."/>
            <person name="Riley R."/>
            <person name="Clum A."/>
            <person name="Nolan M."/>
            <person name="Lipzen A."/>
            <person name="Salamov A."/>
            <person name="Henrissat B."/>
            <person name="Wiebenga A."/>
            <person name="De vries R.P."/>
            <person name="Grigoriev I.V."/>
            <person name="Mortensen U.H."/>
            <person name="Andersen M.R."/>
            <person name="Baker S.E."/>
        </authorList>
    </citation>
    <scope>NUCLEOTIDE SEQUENCE [LARGE SCALE GENOMIC DNA]</scope>
    <source>
        <strain evidence="2 3">CBS 139.54b</strain>
    </source>
</reference>
<dbReference type="AlphaFoldDB" id="A0A3F3Q9C1"/>
<evidence type="ECO:0000313" key="2">
    <source>
        <dbReference type="EMBL" id="RDH35759.1"/>
    </source>
</evidence>
<organism evidence="2 3">
    <name type="scientific">Aspergillus welwitschiae</name>
    <dbReference type="NCBI Taxonomy" id="1341132"/>
    <lineage>
        <taxon>Eukaryota</taxon>
        <taxon>Fungi</taxon>
        <taxon>Dikarya</taxon>
        <taxon>Ascomycota</taxon>
        <taxon>Pezizomycotina</taxon>
        <taxon>Eurotiomycetes</taxon>
        <taxon>Eurotiomycetidae</taxon>
        <taxon>Eurotiales</taxon>
        <taxon>Aspergillaceae</taxon>
        <taxon>Aspergillus</taxon>
        <taxon>Aspergillus subgen. Circumdati</taxon>
    </lineage>
</organism>
<evidence type="ECO:0000256" key="1">
    <source>
        <dbReference type="SAM" id="MobiDB-lite"/>
    </source>
</evidence>
<name>A0A3F3Q9C1_9EURO</name>
<dbReference type="GeneID" id="38143327"/>
<feature type="compositionally biased region" description="Basic and acidic residues" evidence="1">
    <location>
        <begin position="356"/>
        <end position="372"/>
    </location>
</feature>
<keyword evidence="3" id="KW-1185">Reference proteome</keyword>
<sequence>MVAAAVPDVVATEKDAAVLGAGARHDGAAAGDAAARWDAVAAAAAAAAVELVPVFALVAVDIGVDMHDGTEAAVAEAGTATYERAVGSAVLLAAGPVVAPVAELVAGPVAVPAAEPSAGLVVELAAEPVVAPAAGPAVELAVAPAAELFAGPAVGLVVEPAVLSAGLVAEPVAGPAAAADTEKLDAGAADTGPADTGPAALGRAMLELVGKGIAAAYAGTATLVVSVDTLTVGRHAERFASWDECAASVDAADVAAAVGRKTAEEKQDPLHAHVETWQPAHSSWDECGNWPWDRDPSIDQQSRHCETAGRTSPVAGSVRRTDYNGRPWGGRLQGPWRMGSFCGDLGTEPPIPPATDPEKGRHYWPCREHDGDEQQPQQSWTGTADDAAVGAADAHFAGEGVVDETNAHYSPSS</sequence>
<dbReference type="Proteomes" id="UP000253729">
    <property type="component" value="Unassembled WGS sequence"/>
</dbReference>
<feature type="region of interest" description="Disordered" evidence="1">
    <location>
        <begin position="307"/>
        <end position="330"/>
    </location>
</feature>
<dbReference type="RefSeq" id="XP_026628781.1">
    <property type="nucleotide sequence ID" value="XM_026774971.1"/>
</dbReference>
<gene>
    <name evidence="2" type="ORF">BDQ94DRAFT_185774</name>
</gene>
<proteinExistence type="predicted"/>